<reference evidence="2" key="1">
    <citation type="journal article" date="2019" name="Sci. Rep.">
        <title>Draft genome of Tanacetum cinerariifolium, the natural source of mosquito coil.</title>
        <authorList>
            <person name="Yamashiro T."/>
            <person name="Shiraishi A."/>
            <person name="Satake H."/>
            <person name="Nakayama K."/>
        </authorList>
    </citation>
    <scope>NUCLEOTIDE SEQUENCE</scope>
</reference>
<feature type="region of interest" description="Disordered" evidence="1">
    <location>
        <begin position="50"/>
        <end position="115"/>
    </location>
</feature>
<feature type="compositionally biased region" description="Polar residues" evidence="1">
    <location>
        <begin position="62"/>
        <end position="72"/>
    </location>
</feature>
<feature type="non-terminal residue" evidence="2">
    <location>
        <position position="115"/>
    </location>
</feature>
<gene>
    <name evidence="2" type="ORF">Tci_911130</name>
</gene>
<feature type="compositionally biased region" description="Polar residues" evidence="1">
    <location>
        <begin position="106"/>
        <end position="115"/>
    </location>
</feature>
<feature type="compositionally biased region" description="Basic residues" evidence="1">
    <location>
        <begin position="73"/>
        <end position="83"/>
    </location>
</feature>
<sequence>MDNHTRTYVIPSHTKKAFSNMRRVGKDFSGKITPLFPTMMVQDQKEICEGSVGRNDPCHTPTIIQPLTSQPLKKQKPRKPKRQNTKETQPSGPTTNVEDEAFNEKNVPTQFNGPP</sequence>
<accession>A0A699W2K8</accession>
<proteinExistence type="predicted"/>
<feature type="compositionally biased region" description="Polar residues" evidence="1">
    <location>
        <begin position="86"/>
        <end position="96"/>
    </location>
</feature>
<protein>
    <submittedName>
        <fullName evidence="2">Uncharacterized protein</fullName>
    </submittedName>
</protein>
<evidence type="ECO:0000256" key="1">
    <source>
        <dbReference type="SAM" id="MobiDB-lite"/>
    </source>
</evidence>
<comment type="caution">
    <text evidence="2">The sequence shown here is derived from an EMBL/GenBank/DDBJ whole genome shotgun (WGS) entry which is preliminary data.</text>
</comment>
<dbReference type="AlphaFoldDB" id="A0A699W2K8"/>
<dbReference type="EMBL" id="BKCJ011512178">
    <property type="protein sequence ID" value="GFD39161.1"/>
    <property type="molecule type" value="Genomic_DNA"/>
</dbReference>
<organism evidence="2">
    <name type="scientific">Tanacetum cinerariifolium</name>
    <name type="common">Dalmatian daisy</name>
    <name type="synonym">Chrysanthemum cinerariifolium</name>
    <dbReference type="NCBI Taxonomy" id="118510"/>
    <lineage>
        <taxon>Eukaryota</taxon>
        <taxon>Viridiplantae</taxon>
        <taxon>Streptophyta</taxon>
        <taxon>Embryophyta</taxon>
        <taxon>Tracheophyta</taxon>
        <taxon>Spermatophyta</taxon>
        <taxon>Magnoliopsida</taxon>
        <taxon>eudicotyledons</taxon>
        <taxon>Gunneridae</taxon>
        <taxon>Pentapetalae</taxon>
        <taxon>asterids</taxon>
        <taxon>campanulids</taxon>
        <taxon>Asterales</taxon>
        <taxon>Asteraceae</taxon>
        <taxon>Asteroideae</taxon>
        <taxon>Anthemideae</taxon>
        <taxon>Anthemidinae</taxon>
        <taxon>Tanacetum</taxon>
    </lineage>
</organism>
<evidence type="ECO:0000313" key="2">
    <source>
        <dbReference type="EMBL" id="GFD39161.1"/>
    </source>
</evidence>
<name>A0A699W2K8_TANCI</name>